<evidence type="ECO:0000259" key="2">
    <source>
        <dbReference type="Pfam" id="PF07727"/>
    </source>
</evidence>
<sequence>MSDTGGGHLLRQKPSRRLSIKSLVTSIRSWPIKICDLPPPSSTTVSGDTTEIHIPAPLKFLISNIKSCSSGPTVDNYAIWAHTAFTAIYRQWVCGHLTGTISCPSDVNSVEFKPKRSTSSKNRQGIWLLLPVHRTLHHYANQVRGASITYTDSMPSSSVFIQGSESVSIANGSHLPDHRPLLRGPLRDGLYRLPSCSGLPKLFGRTVVANTLVRFHQFLESAGIQRQLSCPHRLSKMGWRTIFSLLSKTSSASTPLSYAQASKHPHWRTASEDDFKPFFGKELDIQNHILPNGQVDRYKARLVAQGYDQQYGIHYSETFSPVAKMPTVRFFFLSLSIGNGQYYNSTLLMPSSMTQFDLRQLGDISLFLGIQVIGDLRRLLRYIKGTLSFGLPITTGDLILRTYTDADWASDQSDRKSISGFCSFLGPNLISWSVKKQVTVAKSSTEAEYRSLSAATSDVFWLRRLTAELDLPQAAATTIHGDNTSAIALAKKREVAKGLLKYQPDIIISVHPLMQHVPLRVLRAKGLLDKIVFLQQ</sequence>
<keyword evidence="4" id="KW-1185">Reference proteome</keyword>
<dbReference type="EMBL" id="JAGYWB010000009">
    <property type="protein sequence ID" value="KAI0511205.1"/>
    <property type="molecule type" value="Genomic_DNA"/>
</dbReference>
<protein>
    <recommendedName>
        <fullName evidence="5">Mitochondrial protein</fullName>
    </recommendedName>
</protein>
<dbReference type="InterPro" id="IPR013103">
    <property type="entry name" value="RVT_2"/>
</dbReference>
<evidence type="ECO:0000259" key="1">
    <source>
        <dbReference type="Pfam" id="PF06925"/>
    </source>
</evidence>
<gene>
    <name evidence="3" type="ORF">KFK09_011830</name>
</gene>
<proteinExistence type="predicted"/>
<accession>A0A8T3BH47</accession>
<feature type="domain" description="Reverse transcriptase Ty1/copia-type" evidence="2">
    <location>
        <begin position="295"/>
        <end position="335"/>
    </location>
</feature>
<dbReference type="Pfam" id="PF06925">
    <property type="entry name" value="MGDG_synth"/>
    <property type="match status" value="1"/>
</dbReference>
<organism evidence="3 4">
    <name type="scientific">Dendrobium nobile</name>
    <name type="common">Orchid</name>
    <dbReference type="NCBI Taxonomy" id="94219"/>
    <lineage>
        <taxon>Eukaryota</taxon>
        <taxon>Viridiplantae</taxon>
        <taxon>Streptophyta</taxon>
        <taxon>Embryophyta</taxon>
        <taxon>Tracheophyta</taxon>
        <taxon>Spermatophyta</taxon>
        <taxon>Magnoliopsida</taxon>
        <taxon>Liliopsida</taxon>
        <taxon>Asparagales</taxon>
        <taxon>Orchidaceae</taxon>
        <taxon>Epidendroideae</taxon>
        <taxon>Malaxideae</taxon>
        <taxon>Dendrobiinae</taxon>
        <taxon>Dendrobium</taxon>
    </lineage>
</organism>
<comment type="caution">
    <text evidence="3">The sequence shown here is derived from an EMBL/GenBank/DDBJ whole genome shotgun (WGS) entry which is preliminary data.</text>
</comment>
<dbReference type="InterPro" id="IPR009695">
    <property type="entry name" value="Diacylglyc_glucosyltr_N"/>
</dbReference>
<dbReference type="GO" id="GO:0016020">
    <property type="term" value="C:membrane"/>
    <property type="evidence" value="ECO:0007669"/>
    <property type="project" value="GOC"/>
</dbReference>
<dbReference type="PANTHER" id="PTHR11439:SF461">
    <property type="entry name" value="OS10G0432200 PROTEIN"/>
    <property type="match status" value="1"/>
</dbReference>
<evidence type="ECO:0000313" key="3">
    <source>
        <dbReference type="EMBL" id="KAI0511205.1"/>
    </source>
</evidence>
<evidence type="ECO:0000313" key="4">
    <source>
        <dbReference type="Proteomes" id="UP000829196"/>
    </source>
</evidence>
<reference evidence="3" key="1">
    <citation type="journal article" date="2022" name="Front. Genet.">
        <title>Chromosome-Scale Assembly of the Dendrobium nobile Genome Provides Insights Into the Molecular Mechanism of the Biosynthesis of the Medicinal Active Ingredient of Dendrobium.</title>
        <authorList>
            <person name="Xu Q."/>
            <person name="Niu S.-C."/>
            <person name="Li K.-L."/>
            <person name="Zheng P.-J."/>
            <person name="Zhang X.-J."/>
            <person name="Jia Y."/>
            <person name="Liu Y."/>
            <person name="Niu Y.-X."/>
            <person name="Yu L.-H."/>
            <person name="Chen D.-F."/>
            <person name="Zhang G.-Q."/>
        </authorList>
    </citation>
    <scope>NUCLEOTIDE SEQUENCE</scope>
    <source>
        <tissue evidence="3">Leaf</tissue>
    </source>
</reference>
<dbReference type="CDD" id="cd09272">
    <property type="entry name" value="RNase_HI_RT_Ty1"/>
    <property type="match status" value="1"/>
</dbReference>
<dbReference type="GO" id="GO:0016758">
    <property type="term" value="F:hexosyltransferase activity"/>
    <property type="evidence" value="ECO:0007669"/>
    <property type="project" value="InterPro"/>
</dbReference>
<dbReference type="Pfam" id="PF07727">
    <property type="entry name" value="RVT_2"/>
    <property type="match status" value="1"/>
</dbReference>
<feature type="domain" description="Diacylglycerol glucosyltransferase N-terminal" evidence="1">
    <location>
        <begin position="475"/>
        <end position="533"/>
    </location>
</feature>
<evidence type="ECO:0008006" key="5">
    <source>
        <dbReference type="Google" id="ProtNLM"/>
    </source>
</evidence>
<name>A0A8T3BH47_DENNO</name>
<dbReference type="AlphaFoldDB" id="A0A8T3BH47"/>
<dbReference type="Proteomes" id="UP000829196">
    <property type="component" value="Unassembled WGS sequence"/>
</dbReference>
<dbReference type="GO" id="GO:0009247">
    <property type="term" value="P:glycolipid biosynthetic process"/>
    <property type="evidence" value="ECO:0007669"/>
    <property type="project" value="InterPro"/>
</dbReference>
<dbReference type="PANTHER" id="PTHR11439">
    <property type="entry name" value="GAG-POL-RELATED RETROTRANSPOSON"/>
    <property type="match status" value="1"/>
</dbReference>